<keyword evidence="2" id="KW-1185">Reference proteome</keyword>
<evidence type="ECO:0000313" key="1">
    <source>
        <dbReference type="EMBL" id="TWT36056.1"/>
    </source>
</evidence>
<organism evidence="1 2">
    <name type="scientific">Posidoniimonas corsicana</name>
    <dbReference type="NCBI Taxonomy" id="1938618"/>
    <lineage>
        <taxon>Bacteria</taxon>
        <taxon>Pseudomonadati</taxon>
        <taxon>Planctomycetota</taxon>
        <taxon>Planctomycetia</taxon>
        <taxon>Pirellulales</taxon>
        <taxon>Lacipirellulaceae</taxon>
        <taxon>Posidoniimonas</taxon>
    </lineage>
</organism>
<accession>A0A5C5VBP9</accession>
<dbReference type="AlphaFoldDB" id="A0A5C5VBP9"/>
<evidence type="ECO:0000313" key="2">
    <source>
        <dbReference type="Proteomes" id="UP000316714"/>
    </source>
</evidence>
<gene>
    <name evidence="1" type="ORF">KOR34_09550</name>
</gene>
<proteinExistence type="predicted"/>
<reference evidence="1 2" key="1">
    <citation type="submission" date="2019-02" db="EMBL/GenBank/DDBJ databases">
        <title>Deep-cultivation of Planctomycetes and their phenomic and genomic characterization uncovers novel biology.</title>
        <authorList>
            <person name="Wiegand S."/>
            <person name="Jogler M."/>
            <person name="Boedeker C."/>
            <person name="Pinto D."/>
            <person name="Vollmers J."/>
            <person name="Rivas-Marin E."/>
            <person name="Kohn T."/>
            <person name="Peeters S.H."/>
            <person name="Heuer A."/>
            <person name="Rast P."/>
            <person name="Oberbeckmann S."/>
            <person name="Bunk B."/>
            <person name="Jeske O."/>
            <person name="Meyerdierks A."/>
            <person name="Storesund J.E."/>
            <person name="Kallscheuer N."/>
            <person name="Luecker S."/>
            <person name="Lage O.M."/>
            <person name="Pohl T."/>
            <person name="Merkel B.J."/>
            <person name="Hornburger P."/>
            <person name="Mueller R.-W."/>
            <person name="Bruemmer F."/>
            <person name="Labrenz M."/>
            <person name="Spormann A.M."/>
            <person name="Op Den Camp H."/>
            <person name="Overmann J."/>
            <person name="Amann R."/>
            <person name="Jetten M.S.M."/>
            <person name="Mascher T."/>
            <person name="Medema M.H."/>
            <person name="Devos D.P."/>
            <person name="Kaster A.-K."/>
            <person name="Ovreas L."/>
            <person name="Rohde M."/>
            <person name="Galperin M.Y."/>
            <person name="Jogler C."/>
        </authorList>
    </citation>
    <scope>NUCLEOTIDE SEQUENCE [LARGE SCALE GENOMIC DNA]</scope>
    <source>
        <strain evidence="1 2">KOR34</strain>
    </source>
</reference>
<dbReference type="RefSeq" id="WP_146562664.1">
    <property type="nucleotide sequence ID" value="NZ_SIHJ01000001.1"/>
</dbReference>
<dbReference type="Proteomes" id="UP000316714">
    <property type="component" value="Unassembled WGS sequence"/>
</dbReference>
<dbReference type="OrthoDB" id="285989at2"/>
<protein>
    <submittedName>
        <fullName evidence="1">Uncharacterized protein</fullName>
    </submittedName>
</protein>
<sequence length="133" mass="13746">MSPPESDAGAPGGAAHVIRLRGPWQAVAASGPPLRAKLPCGWRDAFGEGVDQVRLSRRFNQPTSLGPGTRVLVRLSTAHTLVGAQLNGGPLSLDGSAAELPPLQEGGNELTVTLLRGQAEDPVLEAQLEIISG</sequence>
<comment type="caution">
    <text evidence="1">The sequence shown here is derived from an EMBL/GenBank/DDBJ whole genome shotgun (WGS) entry which is preliminary data.</text>
</comment>
<dbReference type="EMBL" id="SIHJ01000001">
    <property type="protein sequence ID" value="TWT36056.1"/>
    <property type="molecule type" value="Genomic_DNA"/>
</dbReference>
<name>A0A5C5VBP9_9BACT</name>